<dbReference type="AlphaFoldDB" id="A0A653DKR0"/>
<dbReference type="InterPro" id="IPR013083">
    <property type="entry name" value="Znf_RING/FYVE/PHD"/>
</dbReference>
<name>A0A653DKR0_CALMS</name>
<protein>
    <recommendedName>
        <fullName evidence="14">Ubiquitin conjugation factor E4 B</fullName>
        <ecNumber evidence="6">2.3.2.27</ecNumber>
    </recommendedName>
    <alternativeName>
        <fullName evidence="16">RING-type E3 ubiquitin transferase E4 B</fullName>
    </alternativeName>
    <alternativeName>
        <fullName evidence="15">Ubiquitin fusion degradation protein 2</fullName>
    </alternativeName>
</protein>
<accession>A0A653DKR0</accession>
<gene>
    <name evidence="19" type="ORF">CALMAC_LOCUS18367</name>
</gene>
<evidence type="ECO:0000256" key="11">
    <source>
        <dbReference type="ARBA" id="ARBA00022990"/>
    </source>
</evidence>
<evidence type="ECO:0000256" key="7">
    <source>
        <dbReference type="ARBA" id="ARBA00022490"/>
    </source>
</evidence>
<evidence type="ECO:0000256" key="13">
    <source>
        <dbReference type="ARBA" id="ARBA00056267"/>
    </source>
</evidence>
<evidence type="ECO:0000256" key="6">
    <source>
        <dbReference type="ARBA" id="ARBA00012483"/>
    </source>
</evidence>
<dbReference type="PANTHER" id="PTHR13931:SF2">
    <property type="entry name" value="UBIQUITIN CONJUGATION FACTOR E4 B"/>
    <property type="match status" value="1"/>
</dbReference>
<dbReference type="GO" id="GO:0005737">
    <property type="term" value="C:cytoplasm"/>
    <property type="evidence" value="ECO:0007669"/>
    <property type="project" value="UniProtKB-SubCell"/>
</dbReference>
<evidence type="ECO:0000256" key="14">
    <source>
        <dbReference type="ARBA" id="ARBA00072779"/>
    </source>
</evidence>
<dbReference type="EC" id="2.3.2.27" evidence="6"/>
<sequence>MSELSQEEIRRRRLAKLAARESCSPSSSVSPPITPISQSPIISNRTQSPLTFESQGTPTEEKTFPEGKYAGDNAVEGTKSTIKSVFKEPSAPIPIDMPSGSAKIRPRAPPQRSDSETSSIHMEVDETACGSVDKLMGNTDIDSGFENMEVDDLETGMAPLPSPSPHGTGGTGGKKQVTMDASVPSDDAAGGHHTGSPAPPVGGTGSSTALRRRTASTTEMSEDQLRVVAARVLRIDLERPADNRVFVIETANKLEERPEMTLKEIITEGLLEVLRMFAKGEAPFIGEVPAFEDPLKDNPNASTYSFAMVNPSSFSLGFPASPLGSINPSLPPQNGENNEPVPNEMAFAALFYLMAVYNAVGTEERNHPRKSSVPPLKDLLAEIRAQVIEYTTLVVRGFIIPLDDSPKAKRHPLLLPAILRQAMPRGFLTELVARTQHDPEAFSEVFSPVLQGLYTMMLTASVIEDEHRAPLQALFDLTDIRVGARPLCKLITQQKQFMPKLVLPAPGREIARVSFLGPFLSVSVFAEDEPKMAEKFFSGSSNDKALVKMLHPELENVRSLQHKIFHLMIANQDSRDQSLNYIAEVLRHNEKRSQIQVEERSLAGDGFMLNLLSVLQNLSVKIKLSKVDFMYPFHPDAQISIKNDTRLKFTSQEAADWLEEFSKQASSSSNSSSDKHHRSNFSTLCWFLTLHCHHLALIPALHKYQRRVRAARDLQKLLDETAAAEAQWRDTPFADRNRQFIRRWKLQLKKLNKAKSCADAGLLDKNLMRRSLAFYTTTCEYLLSLLTNTPHGDPLPDLPLPADIPGAFSSLPEWYVEDIAEFLLFALQYFPSVIADNAEESLITWLLVMICTSSAVKNPYLVAKLVEVVFVTLPAIQIRCEKLYVRLMSHHVAQTVLPSSLMKFYTEVETTGSSSEFYDKFSIRYHISLIFKKMWTSPVHRQALVDESRTGIQFVKFVNMLMNDTTFLLDESLESLKRIHEVQELISDEDTWSKLPSEQQQSRMRQLSSDERQCRSYLTLARETVDMFHYLTVDIKEPFLKPELIDRLASMLNFNLTQLCGKKCKDLKVRNPDKYGWEPRRLLSQLVDIYLHLDCDKFAEALAGDERSFRKDLFDDAVMRLERLSIKTSAQIEQFKSLSDRACQILESNRKSEDWLADAPDEFKDPLMDTLMTDPVLLPSGQIMDRSVIMRHLLNSNTDPFNRQLLTEDMLIPADDLKERIRIWKSERTSKSN</sequence>
<evidence type="ECO:0000313" key="20">
    <source>
        <dbReference type="Proteomes" id="UP000410492"/>
    </source>
</evidence>
<evidence type="ECO:0000256" key="12">
    <source>
        <dbReference type="ARBA" id="ARBA00023242"/>
    </source>
</evidence>
<keyword evidence="9" id="KW-0808">Transferase</keyword>
<comment type="subcellular location">
    <subcellularLocation>
        <location evidence="3">Cytoplasm</location>
    </subcellularLocation>
    <subcellularLocation>
        <location evidence="2">Nucleus</location>
    </subcellularLocation>
</comment>
<evidence type="ECO:0000256" key="2">
    <source>
        <dbReference type="ARBA" id="ARBA00004123"/>
    </source>
</evidence>
<feature type="compositionally biased region" description="Low complexity" evidence="17">
    <location>
        <begin position="17"/>
        <end position="43"/>
    </location>
</feature>
<dbReference type="Pfam" id="PF10408">
    <property type="entry name" value="Ufd2P_core"/>
    <property type="match status" value="1"/>
</dbReference>
<evidence type="ECO:0000256" key="8">
    <source>
        <dbReference type="ARBA" id="ARBA00022553"/>
    </source>
</evidence>
<organism evidence="19 20">
    <name type="scientific">Callosobruchus maculatus</name>
    <name type="common">Southern cowpea weevil</name>
    <name type="synonym">Pulse bruchid</name>
    <dbReference type="NCBI Taxonomy" id="64391"/>
    <lineage>
        <taxon>Eukaryota</taxon>
        <taxon>Metazoa</taxon>
        <taxon>Ecdysozoa</taxon>
        <taxon>Arthropoda</taxon>
        <taxon>Hexapoda</taxon>
        <taxon>Insecta</taxon>
        <taxon>Pterygota</taxon>
        <taxon>Neoptera</taxon>
        <taxon>Endopterygota</taxon>
        <taxon>Coleoptera</taxon>
        <taxon>Polyphaga</taxon>
        <taxon>Cucujiformia</taxon>
        <taxon>Chrysomeloidea</taxon>
        <taxon>Chrysomelidae</taxon>
        <taxon>Bruchinae</taxon>
        <taxon>Bruchini</taxon>
        <taxon>Callosobruchus</taxon>
    </lineage>
</organism>
<keyword evidence="11" id="KW-0007">Acetylation</keyword>
<comment type="similarity">
    <text evidence="5">Belongs to the ubiquitin conjugation factor E4 family.</text>
</comment>
<feature type="region of interest" description="Disordered" evidence="17">
    <location>
        <begin position="17"/>
        <end position="122"/>
    </location>
</feature>
<feature type="compositionally biased region" description="Polar residues" evidence="17">
    <location>
        <begin position="44"/>
        <end position="58"/>
    </location>
</feature>
<dbReference type="FunFam" id="3.30.40.10:FF:000060">
    <property type="entry name" value="ubiquitin conjugation factor E4 B"/>
    <property type="match status" value="1"/>
</dbReference>
<dbReference type="Proteomes" id="UP000410492">
    <property type="component" value="Unassembled WGS sequence"/>
</dbReference>
<evidence type="ECO:0000259" key="18">
    <source>
        <dbReference type="PROSITE" id="PS51698"/>
    </source>
</evidence>
<comment type="catalytic activity">
    <reaction evidence="1">
        <text>S-ubiquitinyl-[E2 ubiquitin-conjugating enzyme]-L-cysteine + [acceptor protein]-L-lysine = [E2 ubiquitin-conjugating enzyme]-L-cysteine + N(6)-ubiquitinyl-[acceptor protein]-L-lysine.</text>
        <dbReference type="EC" id="2.3.2.27"/>
    </reaction>
</comment>
<dbReference type="SUPFAM" id="SSF57850">
    <property type="entry name" value="RING/U-box"/>
    <property type="match status" value="1"/>
</dbReference>
<dbReference type="OrthoDB" id="20295at2759"/>
<dbReference type="PROSITE" id="PS51698">
    <property type="entry name" value="U_BOX"/>
    <property type="match status" value="1"/>
</dbReference>
<evidence type="ECO:0000256" key="10">
    <source>
        <dbReference type="ARBA" id="ARBA00022786"/>
    </source>
</evidence>
<evidence type="ECO:0000256" key="3">
    <source>
        <dbReference type="ARBA" id="ARBA00004496"/>
    </source>
</evidence>
<evidence type="ECO:0000256" key="5">
    <source>
        <dbReference type="ARBA" id="ARBA00007434"/>
    </source>
</evidence>
<evidence type="ECO:0000256" key="17">
    <source>
        <dbReference type="SAM" id="MobiDB-lite"/>
    </source>
</evidence>
<dbReference type="SMART" id="SM00504">
    <property type="entry name" value="Ubox"/>
    <property type="match status" value="1"/>
</dbReference>
<dbReference type="PANTHER" id="PTHR13931">
    <property type="entry name" value="UBIQUITINATION FACTOR E4"/>
    <property type="match status" value="1"/>
</dbReference>
<evidence type="ECO:0000256" key="1">
    <source>
        <dbReference type="ARBA" id="ARBA00000900"/>
    </source>
</evidence>
<keyword evidence="10" id="KW-0833">Ubl conjugation pathway</keyword>
<dbReference type="InterPro" id="IPR019474">
    <property type="entry name" value="Ub_conjug_fac_E4_core"/>
</dbReference>
<dbReference type="CDD" id="cd16658">
    <property type="entry name" value="RING-Ubox_UBE4B"/>
    <property type="match status" value="1"/>
</dbReference>
<dbReference type="InterPro" id="IPR003613">
    <property type="entry name" value="Ubox_domain"/>
</dbReference>
<evidence type="ECO:0000256" key="16">
    <source>
        <dbReference type="ARBA" id="ARBA00083610"/>
    </source>
</evidence>
<dbReference type="GO" id="GO:0006511">
    <property type="term" value="P:ubiquitin-dependent protein catabolic process"/>
    <property type="evidence" value="ECO:0007669"/>
    <property type="project" value="InterPro"/>
</dbReference>
<keyword evidence="12" id="KW-0539">Nucleus</keyword>
<evidence type="ECO:0000256" key="4">
    <source>
        <dbReference type="ARBA" id="ARBA00004906"/>
    </source>
</evidence>
<reference evidence="19 20" key="1">
    <citation type="submission" date="2019-01" db="EMBL/GenBank/DDBJ databases">
        <authorList>
            <person name="Sayadi A."/>
        </authorList>
    </citation>
    <scope>NUCLEOTIDE SEQUENCE [LARGE SCALE GENOMIC DNA]</scope>
</reference>
<dbReference type="EMBL" id="CAACVG010012756">
    <property type="protein sequence ID" value="VEN60785.1"/>
    <property type="molecule type" value="Genomic_DNA"/>
</dbReference>
<dbReference type="GO" id="GO:0034450">
    <property type="term" value="F:ubiquitin-ubiquitin ligase activity"/>
    <property type="evidence" value="ECO:0007669"/>
    <property type="project" value="InterPro"/>
</dbReference>
<evidence type="ECO:0000256" key="15">
    <source>
        <dbReference type="ARBA" id="ARBA00081821"/>
    </source>
</evidence>
<dbReference type="Gene3D" id="3.30.40.10">
    <property type="entry name" value="Zinc/RING finger domain, C3HC4 (zinc finger)"/>
    <property type="match status" value="1"/>
</dbReference>
<dbReference type="GO" id="GO:0000151">
    <property type="term" value="C:ubiquitin ligase complex"/>
    <property type="evidence" value="ECO:0007669"/>
    <property type="project" value="InterPro"/>
</dbReference>
<feature type="domain" description="U-box" evidence="18">
    <location>
        <begin position="1158"/>
        <end position="1231"/>
    </location>
</feature>
<evidence type="ECO:0000256" key="9">
    <source>
        <dbReference type="ARBA" id="ARBA00022679"/>
    </source>
</evidence>
<dbReference type="GO" id="GO:0005634">
    <property type="term" value="C:nucleus"/>
    <property type="evidence" value="ECO:0007669"/>
    <property type="project" value="UniProtKB-SubCell"/>
</dbReference>
<dbReference type="UniPathway" id="UPA00143"/>
<evidence type="ECO:0000313" key="19">
    <source>
        <dbReference type="EMBL" id="VEN60785.1"/>
    </source>
</evidence>
<dbReference type="Pfam" id="PF04564">
    <property type="entry name" value="U-box"/>
    <property type="match status" value="1"/>
</dbReference>
<comment type="function">
    <text evidence="13">Ubiquitin-protein ligase that probably functions as an E3 ligase in conjunction with specific E1 and E2 ligases. May also function as an E4 ligase mediating the assembly of polyubiquitin chains on substrates ubiquitinated by another E3 ubiquitin ligase. May regulate myosin assembly in striated muscles together with STUB1 and VCP/p97 by targeting myosin chaperone UNC45B for proteasomal degradation.</text>
</comment>
<keyword evidence="8" id="KW-0597">Phosphoprotein</keyword>
<dbReference type="InterPro" id="IPR045132">
    <property type="entry name" value="UBE4"/>
</dbReference>
<dbReference type="GO" id="GO:0000209">
    <property type="term" value="P:protein polyubiquitination"/>
    <property type="evidence" value="ECO:0007669"/>
    <property type="project" value="TreeGrafter"/>
</dbReference>
<comment type="pathway">
    <text evidence="4">Protein modification; protein ubiquitination.</text>
</comment>
<keyword evidence="7" id="KW-0963">Cytoplasm</keyword>
<proteinExistence type="inferred from homology"/>
<keyword evidence="20" id="KW-1185">Reference proteome</keyword>
<dbReference type="GO" id="GO:0036503">
    <property type="term" value="P:ERAD pathway"/>
    <property type="evidence" value="ECO:0007669"/>
    <property type="project" value="InterPro"/>
</dbReference>
<feature type="region of interest" description="Disordered" evidence="17">
    <location>
        <begin position="154"/>
        <end position="221"/>
    </location>
</feature>